<protein>
    <submittedName>
        <fullName evidence="2">Uncharacterized protein</fullName>
    </submittedName>
</protein>
<reference evidence="3" key="1">
    <citation type="submission" date="2017-01" db="EMBL/GenBank/DDBJ databases">
        <authorList>
            <person name="Varghese N."/>
            <person name="Submissions S."/>
        </authorList>
    </citation>
    <scope>NUCLEOTIDE SEQUENCE [LARGE SCALE GENOMIC DNA]</scope>
    <source>
        <strain evidence="3">ATCC 12950</strain>
    </source>
</reference>
<dbReference type="EMBL" id="FTNI01000008">
    <property type="protein sequence ID" value="SIR38949.1"/>
    <property type="molecule type" value="Genomic_DNA"/>
</dbReference>
<feature type="compositionally biased region" description="Basic and acidic residues" evidence="1">
    <location>
        <begin position="1"/>
        <end position="13"/>
    </location>
</feature>
<feature type="region of interest" description="Disordered" evidence="1">
    <location>
        <begin position="1"/>
        <end position="47"/>
    </location>
</feature>
<evidence type="ECO:0000256" key="1">
    <source>
        <dbReference type="SAM" id="MobiDB-lite"/>
    </source>
</evidence>
<proteinExistence type="predicted"/>
<organism evidence="2 3">
    <name type="scientific">Microbispora rosea</name>
    <dbReference type="NCBI Taxonomy" id="58117"/>
    <lineage>
        <taxon>Bacteria</taxon>
        <taxon>Bacillati</taxon>
        <taxon>Actinomycetota</taxon>
        <taxon>Actinomycetes</taxon>
        <taxon>Streptosporangiales</taxon>
        <taxon>Streptosporangiaceae</taxon>
        <taxon>Microbispora</taxon>
    </lineage>
</organism>
<feature type="compositionally biased region" description="Basic and acidic residues" evidence="1">
    <location>
        <begin position="31"/>
        <end position="41"/>
    </location>
</feature>
<evidence type="ECO:0000313" key="2">
    <source>
        <dbReference type="EMBL" id="SIR38949.1"/>
    </source>
</evidence>
<dbReference type="RefSeq" id="WP_076434915.1">
    <property type="nucleotide sequence ID" value="NZ_FTNI01000008.1"/>
</dbReference>
<name>A0A1N7AIS0_9ACTN</name>
<evidence type="ECO:0000313" key="3">
    <source>
        <dbReference type="Proteomes" id="UP000186096"/>
    </source>
</evidence>
<accession>A0A1N7AIS0</accession>
<dbReference type="Proteomes" id="UP000186096">
    <property type="component" value="Unassembled WGS sequence"/>
</dbReference>
<keyword evidence="3" id="KW-1185">Reference proteome</keyword>
<gene>
    <name evidence="2" type="ORF">SAMN05421833_108215</name>
</gene>
<dbReference type="AlphaFoldDB" id="A0A1N7AIS0"/>
<dbReference type="STRING" id="58117.SAMN05421833_108215"/>
<sequence length="81" mass="9147">MATTDEVPHEGRHAVTAMPESTEQAPDIPEFDVRRDPDGRWHGKHKPTGNEIIARSWIELEAMACGVRVIASYRRAWSHGQ</sequence>